<dbReference type="eggNOG" id="ENOG5034AHH">
    <property type="taxonomic scope" value="Bacteria"/>
</dbReference>
<evidence type="ECO:0000313" key="2">
    <source>
        <dbReference type="Proteomes" id="UP000062973"/>
    </source>
</evidence>
<sequence length="192" mass="21951">MAVPVPALDDATGYLPVGRHHCTIEEFRSAFVDGDQFTRTQRRKEIWTHWERAKVVLGRLVPVYAAWISGSYVSSKPEPDDMDIVFVIDGPAAERLAADEPTRAQYLTAFAQGKRFHQPAGRRLDTYLVQWRPILKPGPTMTDDEVSYYQSRGHWDDFWQRCRAGAKDGPIVVADTIPQRGYLEVKLDDYPR</sequence>
<dbReference type="RefSeq" id="WP_026153961.1">
    <property type="nucleotide sequence ID" value="NZ_AQUL01000002.1"/>
</dbReference>
<proteinExistence type="predicted"/>
<evidence type="ECO:0000313" key="1">
    <source>
        <dbReference type="EMBL" id="AIJ23242.1"/>
    </source>
</evidence>
<organism evidence="1 2">
    <name type="scientific">Amycolatopsis methanolica 239</name>
    <dbReference type="NCBI Taxonomy" id="1068978"/>
    <lineage>
        <taxon>Bacteria</taxon>
        <taxon>Bacillati</taxon>
        <taxon>Actinomycetota</taxon>
        <taxon>Actinomycetes</taxon>
        <taxon>Pseudonocardiales</taxon>
        <taxon>Pseudonocardiaceae</taxon>
        <taxon>Amycolatopsis</taxon>
        <taxon>Amycolatopsis methanolica group</taxon>
    </lineage>
</organism>
<protein>
    <submittedName>
        <fullName evidence="1">Uncharacterized protein</fullName>
    </submittedName>
</protein>
<dbReference type="AlphaFoldDB" id="A0A076N0A3"/>
<dbReference type="InterPro" id="IPR053860">
    <property type="entry name" value="DUF6932"/>
</dbReference>
<name>A0A076N0A3_AMYME</name>
<dbReference type="SUPFAM" id="SSF81301">
    <property type="entry name" value="Nucleotidyltransferase"/>
    <property type="match status" value="1"/>
</dbReference>
<dbReference type="Proteomes" id="UP000062973">
    <property type="component" value="Chromosome"/>
</dbReference>
<dbReference type="OrthoDB" id="4578284at2"/>
<accession>A0A076N0A3</accession>
<dbReference type="InterPro" id="IPR043519">
    <property type="entry name" value="NT_sf"/>
</dbReference>
<dbReference type="HOGENOM" id="CLU_130250_0_0_11"/>
<keyword evidence="2" id="KW-1185">Reference proteome</keyword>
<dbReference type="EMBL" id="CP009110">
    <property type="protein sequence ID" value="AIJ23242.1"/>
    <property type="molecule type" value="Genomic_DNA"/>
</dbReference>
<reference evidence="1 2" key="1">
    <citation type="submission" date="2014-07" db="EMBL/GenBank/DDBJ databases">
        <title>Whole Genome Sequence of the Amycolatopsis methanolica 239.</title>
        <authorList>
            <person name="Tang B."/>
        </authorList>
    </citation>
    <scope>NUCLEOTIDE SEQUENCE [LARGE SCALE GENOMIC DNA]</scope>
    <source>
        <strain evidence="1 2">239</strain>
    </source>
</reference>
<dbReference type="PATRIC" id="fig|1068978.7.peg.3367"/>
<dbReference type="Pfam" id="PF22014">
    <property type="entry name" value="DUF6932"/>
    <property type="match status" value="1"/>
</dbReference>
<dbReference type="KEGG" id="amq:AMETH_3150"/>
<gene>
    <name evidence="1" type="ORF">AMETH_3150</name>
</gene>
<dbReference type="STRING" id="1068978.AMETH_3150"/>